<dbReference type="PROSITE" id="PS50075">
    <property type="entry name" value="CARRIER"/>
    <property type="match status" value="2"/>
</dbReference>
<dbReference type="InterPro" id="IPR030918">
    <property type="entry name" value="PT_fungal_PKS"/>
</dbReference>
<dbReference type="InterPro" id="IPR020806">
    <property type="entry name" value="PKS_PP-bd"/>
</dbReference>
<dbReference type="Gene3D" id="3.30.70.3290">
    <property type="match status" value="1"/>
</dbReference>
<dbReference type="InterPro" id="IPR001227">
    <property type="entry name" value="Ac_transferase_dom_sf"/>
</dbReference>
<dbReference type="FunFam" id="3.10.129.110:FF:000001">
    <property type="entry name" value="Sterigmatocystin biosynthesis polyketide synthase"/>
    <property type="match status" value="1"/>
</dbReference>
<evidence type="ECO:0000256" key="5">
    <source>
        <dbReference type="SAM" id="MobiDB-lite"/>
    </source>
</evidence>
<dbReference type="Pfam" id="PF22621">
    <property type="entry name" value="CurL-like_PKS_C"/>
    <property type="match status" value="1"/>
</dbReference>
<evidence type="ECO:0000313" key="9">
    <source>
        <dbReference type="EMBL" id="QIX11495.1"/>
    </source>
</evidence>
<dbReference type="Pfam" id="PF00109">
    <property type="entry name" value="ketoacyl-synt"/>
    <property type="match status" value="1"/>
</dbReference>
<dbReference type="InterPro" id="IPR009081">
    <property type="entry name" value="PP-bd_ACP"/>
</dbReference>
<evidence type="ECO:0000256" key="4">
    <source>
        <dbReference type="PROSITE-ProRule" id="PRU01363"/>
    </source>
</evidence>
<dbReference type="GO" id="GO:0004312">
    <property type="term" value="F:fatty acid synthase activity"/>
    <property type="evidence" value="ECO:0007669"/>
    <property type="project" value="TreeGrafter"/>
</dbReference>
<dbReference type="GO" id="GO:0004315">
    <property type="term" value="F:3-oxoacyl-[acyl-carrier-protein] synthase activity"/>
    <property type="evidence" value="ECO:0007669"/>
    <property type="project" value="InterPro"/>
</dbReference>
<dbReference type="PROSITE" id="PS00606">
    <property type="entry name" value="KS3_1"/>
    <property type="match status" value="1"/>
</dbReference>
<dbReference type="FunFam" id="3.40.47.10:FF:000031">
    <property type="entry name" value="Sterigmatocystin biosynthesis polyketide synthase"/>
    <property type="match status" value="1"/>
</dbReference>
<feature type="compositionally biased region" description="Low complexity" evidence="5">
    <location>
        <begin position="1729"/>
        <end position="1738"/>
    </location>
</feature>
<dbReference type="InterPro" id="IPR029058">
    <property type="entry name" value="AB_hydrolase_fold"/>
</dbReference>
<dbReference type="InterPro" id="IPR001031">
    <property type="entry name" value="Thioesterase"/>
</dbReference>
<reference evidence="9" key="1">
    <citation type="submission" date="2019-08" db="EMBL/GenBank/DDBJ databases">
        <title>Exogenous carbon and light sources induced a secondary metabolite, cristazarin, in a lichen-forming fungus Cladonia metacorallifera.</title>
        <authorList>
            <person name="Kim J.A."/>
            <person name="Kim S."/>
            <person name="Park S.-Y."/>
            <person name="Hur J.-S."/>
        </authorList>
    </citation>
    <scope>NUCLEOTIDE SEQUENCE</scope>
</reference>
<dbReference type="InterPro" id="IPR050091">
    <property type="entry name" value="PKS_NRPS_Biosynth_Enz"/>
</dbReference>
<feature type="domain" description="Carrier" evidence="6">
    <location>
        <begin position="1657"/>
        <end position="1731"/>
    </location>
</feature>
<dbReference type="SUPFAM" id="SSF52151">
    <property type="entry name" value="FabD/lysophospholipase-like"/>
    <property type="match status" value="2"/>
</dbReference>
<dbReference type="InterPro" id="IPR049900">
    <property type="entry name" value="PKS_mFAS_DH"/>
</dbReference>
<organism evidence="9">
    <name type="scientific">Cladonia metacorallifera</name>
    <name type="common">Lichen-forming fungus</name>
    <dbReference type="NCBI Taxonomy" id="195773"/>
    <lineage>
        <taxon>Eukaryota</taxon>
        <taxon>Fungi</taxon>
        <taxon>Dikarya</taxon>
        <taxon>Ascomycota</taxon>
        <taxon>Pezizomycotina</taxon>
        <taxon>Lecanoromycetes</taxon>
        <taxon>OSLEUM clade</taxon>
        <taxon>Lecanoromycetidae</taxon>
        <taxon>Lecanorales</taxon>
        <taxon>Lecanorineae</taxon>
        <taxon>Cladoniaceae</taxon>
        <taxon>Cladonia</taxon>
    </lineage>
</organism>
<dbReference type="EMBL" id="MN317161">
    <property type="protein sequence ID" value="QIX11495.1"/>
    <property type="molecule type" value="Genomic_DNA"/>
</dbReference>
<feature type="domain" description="Carrier" evidence="6">
    <location>
        <begin position="1776"/>
        <end position="1850"/>
    </location>
</feature>
<dbReference type="Gene3D" id="3.10.129.110">
    <property type="entry name" value="Polyketide synthase dehydratase"/>
    <property type="match status" value="1"/>
</dbReference>
<dbReference type="PANTHER" id="PTHR43775">
    <property type="entry name" value="FATTY ACID SYNTHASE"/>
    <property type="match status" value="1"/>
</dbReference>
<dbReference type="Pfam" id="PF00550">
    <property type="entry name" value="PP-binding"/>
    <property type="match status" value="2"/>
</dbReference>
<dbReference type="Gene3D" id="3.40.50.1820">
    <property type="entry name" value="alpha/beta hydrolase"/>
    <property type="match status" value="1"/>
</dbReference>
<feature type="domain" description="PKS/mFAS DH" evidence="8">
    <location>
        <begin position="1293"/>
        <end position="1606"/>
    </location>
</feature>
<keyword evidence="1" id="KW-0596">Phosphopantetheine</keyword>
<keyword evidence="2" id="KW-0597">Phosphoprotein</keyword>
<feature type="region of interest" description="Disordered" evidence="5">
    <location>
        <begin position="1850"/>
        <end position="1869"/>
    </location>
</feature>
<dbReference type="NCBIfam" id="TIGR04532">
    <property type="entry name" value="PT_fungal_PKS"/>
    <property type="match status" value="1"/>
</dbReference>
<dbReference type="InterPro" id="IPR018201">
    <property type="entry name" value="Ketoacyl_synth_AS"/>
</dbReference>
<dbReference type="Gene3D" id="3.40.47.10">
    <property type="match status" value="1"/>
</dbReference>
<dbReference type="Pfam" id="PF00975">
    <property type="entry name" value="Thioesterase"/>
    <property type="match status" value="1"/>
</dbReference>
<dbReference type="FunFam" id="3.40.366.10:FF:000002">
    <property type="entry name" value="Probable polyketide synthase 2"/>
    <property type="match status" value="1"/>
</dbReference>
<gene>
    <name evidence="9" type="primary">PKS26</name>
</gene>
<evidence type="ECO:0000256" key="1">
    <source>
        <dbReference type="ARBA" id="ARBA00022450"/>
    </source>
</evidence>
<dbReference type="SUPFAM" id="SSF47336">
    <property type="entry name" value="ACP-like"/>
    <property type="match status" value="2"/>
</dbReference>
<evidence type="ECO:0000259" key="8">
    <source>
        <dbReference type="PROSITE" id="PS52019"/>
    </source>
</evidence>
<dbReference type="SUPFAM" id="SSF53474">
    <property type="entry name" value="alpha/beta-Hydrolases"/>
    <property type="match status" value="1"/>
</dbReference>
<dbReference type="PANTHER" id="PTHR43775:SF37">
    <property type="entry name" value="SI:DKEY-61P9.11"/>
    <property type="match status" value="1"/>
</dbReference>
<dbReference type="InterPro" id="IPR016035">
    <property type="entry name" value="Acyl_Trfase/lysoPLipase"/>
</dbReference>
<dbReference type="InterPro" id="IPR032088">
    <property type="entry name" value="SAT"/>
</dbReference>
<dbReference type="Pfam" id="PF00698">
    <property type="entry name" value="Acyl_transf_1"/>
    <property type="match status" value="1"/>
</dbReference>
<feature type="region of interest" description="N-terminal hotdog fold" evidence="4">
    <location>
        <begin position="1293"/>
        <end position="1428"/>
    </location>
</feature>
<dbReference type="PROSITE" id="PS52004">
    <property type="entry name" value="KS3_2"/>
    <property type="match status" value="1"/>
</dbReference>
<evidence type="ECO:0000259" key="6">
    <source>
        <dbReference type="PROSITE" id="PS50075"/>
    </source>
</evidence>
<dbReference type="GO" id="GO:0006633">
    <property type="term" value="P:fatty acid biosynthetic process"/>
    <property type="evidence" value="ECO:0007669"/>
    <property type="project" value="InterPro"/>
</dbReference>
<proteinExistence type="predicted"/>
<dbReference type="InterPro" id="IPR014030">
    <property type="entry name" value="Ketoacyl_synth_N"/>
</dbReference>
<dbReference type="InterPro" id="IPR016039">
    <property type="entry name" value="Thiolase-like"/>
</dbReference>
<dbReference type="GO" id="GO:0031177">
    <property type="term" value="F:phosphopantetheine binding"/>
    <property type="evidence" value="ECO:0007669"/>
    <property type="project" value="InterPro"/>
</dbReference>
<dbReference type="SMART" id="SM00825">
    <property type="entry name" value="PKS_KS"/>
    <property type="match status" value="1"/>
</dbReference>
<dbReference type="InterPro" id="IPR049551">
    <property type="entry name" value="PKS_DH_C"/>
</dbReference>
<dbReference type="Pfam" id="PF16073">
    <property type="entry name" value="SAT"/>
    <property type="match status" value="1"/>
</dbReference>
<dbReference type="SMART" id="SM00823">
    <property type="entry name" value="PKS_PP"/>
    <property type="match status" value="2"/>
</dbReference>
<keyword evidence="3" id="KW-0808">Transferase</keyword>
<dbReference type="Gene3D" id="1.10.1200.10">
    <property type="entry name" value="ACP-like"/>
    <property type="match status" value="2"/>
</dbReference>
<accession>A0A6H0YVG6</accession>
<feature type="region of interest" description="C-terminal hotdog fold" evidence="4">
    <location>
        <begin position="1456"/>
        <end position="1606"/>
    </location>
</feature>
<dbReference type="GO" id="GO:0044550">
    <property type="term" value="P:secondary metabolite biosynthetic process"/>
    <property type="evidence" value="ECO:0007669"/>
    <property type="project" value="UniProtKB-ARBA"/>
</dbReference>
<dbReference type="SUPFAM" id="SSF55048">
    <property type="entry name" value="Probable ACP-binding domain of malonyl-CoA ACP transacylase"/>
    <property type="match status" value="1"/>
</dbReference>
<dbReference type="InterPro" id="IPR020841">
    <property type="entry name" value="PKS_Beta-ketoAc_synthase_dom"/>
</dbReference>
<dbReference type="SMART" id="SM00827">
    <property type="entry name" value="PKS_AT"/>
    <property type="match status" value="1"/>
</dbReference>
<dbReference type="Pfam" id="PF02801">
    <property type="entry name" value="Ketoacyl-synt_C"/>
    <property type="match status" value="1"/>
</dbReference>
<feature type="active site" description="Proton acceptor; for dehydratase activity" evidence="4">
    <location>
        <position position="1325"/>
    </location>
</feature>
<dbReference type="PROSITE" id="PS00012">
    <property type="entry name" value="PHOSPHOPANTETHEINE"/>
    <property type="match status" value="1"/>
</dbReference>
<evidence type="ECO:0000259" key="7">
    <source>
        <dbReference type="PROSITE" id="PS52004"/>
    </source>
</evidence>
<dbReference type="InterPro" id="IPR016036">
    <property type="entry name" value="Malonyl_transacylase_ACP-bd"/>
</dbReference>
<dbReference type="SUPFAM" id="SSF53901">
    <property type="entry name" value="Thiolase-like"/>
    <property type="match status" value="1"/>
</dbReference>
<protein>
    <submittedName>
        <fullName evidence="9">Polyketide synthase</fullName>
    </submittedName>
</protein>
<dbReference type="InterPro" id="IPR014031">
    <property type="entry name" value="Ketoacyl_synth_C"/>
</dbReference>
<evidence type="ECO:0000256" key="3">
    <source>
        <dbReference type="ARBA" id="ARBA00022679"/>
    </source>
</evidence>
<feature type="region of interest" description="Disordered" evidence="5">
    <location>
        <begin position="1729"/>
        <end position="1769"/>
    </location>
</feature>
<name>A0A6H0YVG6_CLAME</name>
<sequence length="2144" mass="233690">MQIFLFGDQKADCQFFLKHIFCLKENLVLSSFLRRVSIALREEINCQPHRPYHEAIPIFDSVQELVERHYTSDKSDPAVESAVICLAQLSHFICLFEEVQASHPNLSSSDLLSSHLIGACTGLIAASAVASADSLITLLPLAVEAVRVAYRTGCLVRDVAGRLVGPPDAFDSWSTVVGVTDKEVAEVVLEEWNQIHGTTLSNRLWISAYAPNSITISGPLSKRCRLLAESDVFSPAQQVDVSVHGPYHASHLYTIDDVDEIIGATSQAAFGRSKVYSPVYSNVTGQPFATSSANELLKQCLFEVLCEPLRLDRLIGEFSSGFVASLNCTCKIHAIGPSDLTSSLVSAVKSSGVVQVVVADHHLWLSRECKIAPSSVKILSSDIAIVGMAGRFPDAADHEKFWTLLEKGLDVHRTVPTDRYDVTTHTDPTLQRKNTSHTPYGNFIEKPGLFDARFFHMSPREAAQTDPMQRLELTTAYEAMEMAGIVPGRTASTKHNRVGTFYGMTSDDWREINAAQEIDTYFISGGVRAFGSGRINYYFKFSGPSFVIDTACSSSFAAIQLACTSLQARDCDTAFTGGANILTNPDIFSGLSRGHFLSKTGNCNTFDNEADGYCRGEGVATVILKRLEDAMADKDPILGVIRATATNHSAEAVSITHPHVGAQQSLFRKILRDANTNPGDVSYVEMHGTGTQAGDAVEMESVSNVFAPAGLRRSPAQTLYLGSVKSNIGHGEAASGVCALIKALLMMQNSAIPPHCGIKGIINQKFPNDLGARNICIATEKVSFPRPSGGKRIIFVNNFSAAGGNTGLLLEDAPERMPVQKQDPRSFHVVTVSAKSLASFRKNIERTQSYIAQTPDADLASLSYTTTARRLHYNYRAAFAVSDAKQLKLAIANMKGGNSSPILPESPQIAFVFTGQGSQYSEMGKILFETSKEFRTEIEYLNKLAQAQGFTSFLVLISGGAENARTFSPVITQLGLVCVQMALVHLWTHWGLRPSVVIGHSLGEYAALYAARVLSAADVIFLAGTRAQQIEKGCTPETHAMLAVKASGRLVHKAITGTNVEIACINSESEIVVSGSQLEINSFSETLHADGIKTHKLSVRYAFHSNQVDPILKSFQAAAEAVTFHAPKVPVISPLLSNVVHSGGVFNSQYLARHCRETVNFQGGLAVAFDSGTISEKTLWVEVGVHPVCMGLIKSSMGSSTVVTPTLQRGEDPWRTIANTLCTLYSSGVSINWSAYHRDYESSLKYLPLPTYSFDEKNFWLQYVHDWTLTKGDPPKPGSFIKAPVKLRTTSVHRIIQEDVQQEKATVIAESDLAHPLLHQVVAGHSVNGTGLCPSSLYADMALTLADYTYKLLRPEVKQVAMNVRSMENPSPLLVKTSSEPQHQPVRITTTVDLGRREAATQVTSLSDCGKKNPIHAECVVAFEDASEWASTWERSAFLVRTRVDLLEKKSMDGKVHRLLKGMVYKLFASLVDYSDIYQGLEEVVLDTVNLEANARIELQAGSKDGTFYLPPYFIDSIGHLAGFVMNGNDGLDAKNQVFISHGWETMRLPTTLQDGKTYYSWVKMQPLAGATKTFAGDVYLFDEERKIIGVIGGLKFQCIPRQLLNTFIPPANTPTTQAKAPQMSAVISQGLSDTANGNTKVEKGEVQSAVKASRVSDMSVRGLNLVARELGVDVEELGDAVQLSDLGLDSLMTLTISGYFREELELNIGSTLLGTCLTVRDLRTLLGSSSSDASSQHSSDDSDSSAITDLTMPDENSPAVEPHFVNGNDIGSEDQDVISIVRTTIAEQMDLDLEEISETTDLSTMGMDSLMSLTILGILGEKTGRSFEPSLFVDNNSIASLRRAFKAGPEPVTPRVTTSSSSTDKPTTAPVSFRVTSILLQGNTKTAAQNLFLFPDGSGSPTSYSFIPPISPHGLCVYGMTCPFLKTPTSWTCGVRGVTKMYVEEMLRRQPEGPYIIGGWSAGGVFAYEATRQMAIMQKETPTRNFYVEKLLLLDSPCPVALEPLPSRLHIFFNKIGLLGDGNPDHTPSWLLPHFQATIDSLKAYEPVLMRDDPFDAPETLLVWCTDGVAGNPGDPRPPRQEDDVDVMNWLLDNRTDFSSNGWEKLLGTGKFTCTSVPGNHFTMMKEPVVGLSFTSFYYTISN</sequence>
<dbReference type="InterPro" id="IPR042104">
    <property type="entry name" value="PKS_dehydratase_sf"/>
</dbReference>
<dbReference type="InterPro" id="IPR036736">
    <property type="entry name" value="ACP-like_sf"/>
</dbReference>
<evidence type="ECO:0000256" key="2">
    <source>
        <dbReference type="ARBA" id="ARBA00022553"/>
    </source>
</evidence>
<dbReference type="InterPro" id="IPR006162">
    <property type="entry name" value="Ppantetheine_attach_site"/>
</dbReference>
<feature type="domain" description="Ketosynthase family 3 (KS3)" evidence="7">
    <location>
        <begin position="380"/>
        <end position="812"/>
    </location>
</feature>
<dbReference type="PROSITE" id="PS52019">
    <property type="entry name" value="PKS_MFAS_DH"/>
    <property type="match status" value="1"/>
</dbReference>
<feature type="active site" description="Proton donor; for dehydratase activity" evidence="4">
    <location>
        <position position="1516"/>
    </location>
</feature>
<dbReference type="InterPro" id="IPR014043">
    <property type="entry name" value="Acyl_transferase_dom"/>
</dbReference>
<dbReference type="Gene3D" id="3.40.366.10">
    <property type="entry name" value="Malonyl-Coenzyme A Acyl Carrier Protein, domain 2"/>
    <property type="match status" value="2"/>
</dbReference>
<dbReference type="CDD" id="cd00833">
    <property type="entry name" value="PKS"/>
    <property type="match status" value="1"/>
</dbReference>
<dbReference type="Pfam" id="PF14765">
    <property type="entry name" value="PS-DH"/>
    <property type="match status" value="1"/>
</dbReference>